<evidence type="ECO:0000313" key="2">
    <source>
        <dbReference type="Proteomes" id="UP001139354"/>
    </source>
</evidence>
<gene>
    <name evidence="1" type="ORF">KEC57_15470</name>
</gene>
<organism evidence="1 2">
    <name type="scientific">Microbacterium allomyrinae</name>
    <dbReference type="NCBI Taxonomy" id="2830666"/>
    <lineage>
        <taxon>Bacteria</taxon>
        <taxon>Bacillati</taxon>
        <taxon>Actinomycetota</taxon>
        <taxon>Actinomycetes</taxon>
        <taxon>Micrococcales</taxon>
        <taxon>Microbacteriaceae</taxon>
        <taxon>Microbacterium</taxon>
    </lineage>
</organism>
<dbReference type="EMBL" id="JAGTTN010000006">
    <property type="protein sequence ID" value="MCC2033587.1"/>
    <property type="molecule type" value="Genomic_DNA"/>
</dbReference>
<keyword evidence="2" id="KW-1185">Reference proteome</keyword>
<sequence>MITVDVVVRSDANVKFGGDVEQVQQYERHLAGRVDLRVVPFHPAMELRDNALIHYVNVDRPFDFLRTMQLAGARPTIVSPIHHSLIRVRRMRGAERGRGVRSAVDRIMPEAAREWMATAVRTQRASQTANERRTSVDNALKTSTLVPGLWRRVGDALDRSGHVALLAPGEGTDLTVDTGWSGKNAVLVPNGKPDRPDHADLVAWANREIPIIAVGRIEPRKRSLELAREAHDHRTSVVFVGSLGDPDSTYGRQFTELTRTSPFADYRGPVDHATALELIAHSRTLVNASWVEVQSLVDLEAAHLGTRVVSVPNGNSRDWLPAHVSYTGGFALRSLLELAARESTSDTGPGVPDYAWDWARSASALLELYSTQY</sequence>
<dbReference type="RefSeq" id="WP_229385593.1">
    <property type="nucleotide sequence ID" value="NZ_JAGTTN010000006.1"/>
</dbReference>
<accession>A0A9X1LXB3</accession>
<evidence type="ECO:0008006" key="3">
    <source>
        <dbReference type="Google" id="ProtNLM"/>
    </source>
</evidence>
<comment type="caution">
    <text evidence="1">The sequence shown here is derived from an EMBL/GenBank/DDBJ whole genome shotgun (WGS) entry which is preliminary data.</text>
</comment>
<dbReference type="AlphaFoldDB" id="A0A9X1LXB3"/>
<dbReference type="SUPFAM" id="SSF53756">
    <property type="entry name" value="UDP-Glycosyltransferase/glycogen phosphorylase"/>
    <property type="match status" value="1"/>
</dbReference>
<protein>
    <recommendedName>
        <fullName evidence="3">Glycosyltransferase</fullName>
    </recommendedName>
</protein>
<proteinExistence type="predicted"/>
<reference evidence="1" key="1">
    <citation type="submission" date="2021-04" db="EMBL/GenBank/DDBJ databases">
        <title>Microbacterium tenobrionis sp. nov. and Microbacterium allomyrinae sp. nov., isolated from larvae of Tenobrio molitor and Allomyrina dichotoma, respectively.</title>
        <authorList>
            <person name="Lee S.D."/>
        </authorList>
    </citation>
    <scope>NUCLEOTIDE SEQUENCE</scope>
    <source>
        <strain evidence="1">BWT-G7</strain>
    </source>
</reference>
<dbReference type="Gene3D" id="3.40.50.2000">
    <property type="entry name" value="Glycogen Phosphorylase B"/>
    <property type="match status" value="1"/>
</dbReference>
<evidence type="ECO:0000313" key="1">
    <source>
        <dbReference type="EMBL" id="MCC2033587.1"/>
    </source>
</evidence>
<dbReference type="Proteomes" id="UP001139354">
    <property type="component" value="Unassembled WGS sequence"/>
</dbReference>
<name>A0A9X1LXB3_9MICO</name>